<dbReference type="Gene3D" id="1.10.150.50">
    <property type="entry name" value="Transcription Factor, Ets-1"/>
    <property type="match status" value="1"/>
</dbReference>
<dbReference type="KEGG" id="api:107882207"/>
<evidence type="ECO:0000313" key="3">
    <source>
        <dbReference type="Proteomes" id="UP000007819"/>
    </source>
</evidence>
<dbReference type="SUPFAM" id="SSF47769">
    <property type="entry name" value="SAM/Pointed domain"/>
    <property type="match status" value="1"/>
</dbReference>
<reference evidence="2" key="2">
    <citation type="submission" date="2022-06" db="UniProtKB">
        <authorList>
            <consortium name="EnsemblMetazoa"/>
        </authorList>
    </citation>
    <scope>IDENTIFICATION</scope>
</reference>
<keyword evidence="3" id="KW-1185">Reference proteome</keyword>
<organism evidence="2 3">
    <name type="scientific">Acyrthosiphon pisum</name>
    <name type="common">Pea aphid</name>
    <dbReference type="NCBI Taxonomy" id="7029"/>
    <lineage>
        <taxon>Eukaryota</taxon>
        <taxon>Metazoa</taxon>
        <taxon>Ecdysozoa</taxon>
        <taxon>Arthropoda</taxon>
        <taxon>Hexapoda</taxon>
        <taxon>Insecta</taxon>
        <taxon>Pterygota</taxon>
        <taxon>Neoptera</taxon>
        <taxon>Paraneoptera</taxon>
        <taxon>Hemiptera</taxon>
        <taxon>Sternorrhyncha</taxon>
        <taxon>Aphidomorpha</taxon>
        <taxon>Aphidoidea</taxon>
        <taxon>Aphididae</taxon>
        <taxon>Macrosiphini</taxon>
        <taxon>Acyrthosiphon</taxon>
    </lineage>
</organism>
<sequence length="114" mass="13479">MTNMDEFTELKLKEWGFEEFVERFKEEEIDSVAFLTLTEPQLVAKLFPKLGQQSKCLHLLRQFKEKHNNEKTFRYPGKSKNFIENPSSQKRKQYGYRFDSDTDLDSGDEIADSS</sequence>
<proteinExistence type="predicted"/>
<evidence type="ECO:0000256" key="1">
    <source>
        <dbReference type="SAM" id="MobiDB-lite"/>
    </source>
</evidence>
<dbReference type="EnsemblMetazoa" id="XM_016800247.2">
    <property type="protein sequence ID" value="XP_016655736.1"/>
    <property type="gene ID" value="LOC107882207"/>
</dbReference>
<evidence type="ECO:0008006" key="4">
    <source>
        <dbReference type="Google" id="ProtNLM"/>
    </source>
</evidence>
<dbReference type="RefSeq" id="XP_016655736.1">
    <property type="nucleotide sequence ID" value="XM_016800247.2"/>
</dbReference>
<dbReference type="AlphaFoldDB" id="A0A8R2H2B7"/>
<feature type="region of interest" description="Disordered" evidence="1">
    <location>
        <begin position="72"/>
        <end position="114"/>
    </location>
</feature>
<dbReference type="Proteomes" id="UP000007819">
    <property type="component" value="Chromosome A2"/>
</dbReference>
<dbReference type="GeneID" id="107882207"/>
<feature type="compositionally biased region" description="Acidic residues" evidence="1">
    <location>
        <begin position="101"/>
        <end position="114"/>
    </location>
</feature>
<dbReference type="InterPro" id="IPR013761">
    <property type="entry name" value="SAM/pointed_sf"/>
</dbReference>
<protein>
    <recommendedName>
        <fullName evidence="4">SAM domain-containing protein</fullName>
    </recommendedName>
</protein>
<evidence type="ECO:0000313" key="2">
    <source>
        <dbReference type="EnsemblMetazoa" id="XP_016655736.1"/>
    </source>
</evidence>
<name>A0A8R2H2B7_ACYPI</name>
<reference evidence="3" key="1">
    <citation type="submission" date="2010-06" db="EMBL/GenBank/DDBJ databases">
        <authorList>
            <person name="Jiang H."/>
            <person name="Abraham K."/>
            <person name="Ali S."/>
            <person name="Alsbrooks S.L."/>
            <person name="Anim B.N."/>
            <person name="Anosike U.S."/>
            <person name="Attaway T."/>
            <person name="Bandaranaike D.P."/>
            <person name="Battles P.K."/>
            <person name="Bell S.N."/>
            <person name="Bell A.V."/>
            <person name="Beltran B."/>
            <person name="Bickham C."/>
            <person name="Bustamante Y."/>
            <person name="Caleb T."/>
            <person name="Canada A."/>
            <person name="Cardenas V."/>
            <person name="Carter K."/>
            <person name="Chacko J."/>
            <person name="Chandrabose M.N."/>
            <person name="Chavez D."/>
            <person name="Chavez A."/>
            <person name="Chen L."/>
            <person name="Chu H.-S."/>
            <person name="Claassen K.J."/>
            <person name="Cockrell R."/>
            <person name="Collins M."/>
            <person name="Cooper J.A."/>
            <person name="Cree A."/>
            <person name="Curry S.M."/>
            <person name="Da Y."/>
            <person name="Dao M.D."/>
            <person name="Das B."/>
            <person name="Davila M.-L."/>
            <person name="Davy-Carroll L."/>
            <person name="Denson S."/>
            <person name="Dinh H."/>
            <person name="Ebong V.E."/>
            <person name="Edwards J.R."/>
            <person name="Egan A."/>
            <person name="El-Daye J."/>
            <person name="Escobedo L."/>
            <person name="Fernandez S."/>
            <person name="Fernando P.R."/>
            <person name="Flagg N."/>
            <person name="Forbes L.D."/>
            <person name="Fowler R.G."/>
            <person name="Fu Q."/>
            <person name="Gabisi R.A."/>
            <person name="Ganer J."/>
            <person name="Garbino Pronczuk A."/>
            <person name="Garcia R.M."/>
            <person name="Garner T."/>
            <person name="Garrett T.E."/>
            <person name="Gonzalez D.A."/>
            <person name="Hamid H."/>
            <person name="Hawkins E.S."/>
            <person name="Hirani K."/>
            <person name="Hogues M.E."/>
            <person name="Hollins B."/>
            <person name="Hsiao C.-H."/>
            <person name="Jabil R."/>
            <person name="James M.L."/>
            <person name="Jhangiani S.N."/>
            <person name="Johnson B."/>
            <person name="Johnson Q."/>
            <person name="Joshi V."/>
            <person name="Kalu J.B."/>
            <person name="Kam C."/>
            <person name="Kashfia A."/>
            <person name="Keebler J."/>
            <person name="Kisamo H."/>
            <person name="Kovar C.L."/>
            <person name="Lago L.A."/>
            <person name="Lai C.-Y."/>
            <person name="Laidlaw J."/>
            <person name="Lara F."/>
            <person name="Le T.-K."/>
            <person name="Lee S.L."/>
            <person name="Legall F.H."/>
            <person name="Lemon S.J."/>
            <person name="Lewis L.R."/>
            <person name="Li B."/>
            <person name="Liu Y."/>
            <person name="Liu Y.-S."/>
            <person name="Lopez J."/>
            <person name="Lozado R.J."/>
            <person name="Lu J."/>
            <person name="Madu R.C."/>
            <person name="Maheshwari M."/>
            <person name="Maheshwari R."/>
            <person name="Malloy K."/>
            <person name="Martinez E."/>
            <person name="Mathew T."/>
            <person name="Mercado I.C."/>
            <person name="Mercado C."/>
            <person name="Meyer B."/>
            <person name="Montgomery K."/>
            <person name="Morgan M.B."/>
            <person name="Munidasa M."/>
            <person name="Nazareth L.V."/>
            <person name="Nelson J."/>
            <person name="Ng B.M."/>
            <person name="Nguyen N.B."/>
            <person name="Nguyen P.Q."/>
            <person name="Nguyen T."/>
            <person name="Obregon M."/>
            <person name="Okwuonu G.O."/>
            <person name="Onwere C.G."/>
            <person name="Orozco G."/>
            <person name="Parra A."/>
            <person name="Patel S."/>
            <person name="Patil S."/>
            <person name="Perez A."/>
            <person name="Perez Y."/>
            <person name="Pham C."/>
            <person name="Primus E.L."/>
            <person name="Pu L.-L."/>
            <person name="Puazo M."/>
            <person name="Qin X."/>
            <person name="Quiroz J.B."/>
            <person name="Reese J."/>
            <person name="Richards S."/>
            <person name="Rives C.M."/>
            <person name="Robberts R."/>
            <person name="Ruiz S.J."/>
            <person name="Ruiz M.J."/>
            <person name="Santibanez J."/>
            <person name="Schneider B.W."/>
            <person name="Sisson I."/>
            <person name="Smith M."/>
            <person name="Sodergren E."/>
            <person name="Song X.-Z."/>
            <person name="Song B.B."/>
            <person name="Summersgill H."/>
            <person name="Thelus R."/>
            <person name="Thornton R.D."/>
            <person name="Trejos Z.Y."/>
            <person name="Usmani K."/>
            <person name="Vattathil S."/>
            <person name="Villasana D."/>
            <person name="Walker D.L."/>
            <person name="Wang S."/>
            <person name="Wang K."/>
            <person name="White C.S."/>
            <person name="Williams A.C."/>
            <person name="Williamson J."/>
            <person name="Wilson K."/>
            <person name="Woghiren I.O."/>
            <person name="Woodworth J.R."/>
            <person name="Worley K.C."/>
            <person name="Wright R.A."/>
            <person name="Wu W."/>
            <person name="Young L."/>
            <person name="Zhang L."/>
            <person name="Zhang J."/>
            <person name="Zhu Y."/>
            <person name="Muzny D.M."/>
            <person name="Weinstock G."/>
            <person name="Gibbs R.A."/>
        </authorList>
    </citation>
    <scope>NUCLEOTIDE SEQUENCE [LARGE SCALE GENOMIC DNA]</scope>
    <source>
        <strain evidence="3">LSR1</strain>
    </source>
</reference>
<accession>A0A8R2H2B7</accession>